<accession>A9BZ60</accession>
<evidence type="ECO:0000313" key="1">
    <source>
        <dbReference type="EMBL" id="ABX35160.1"/>
    </source>
</evidence>
<evidence type="ECO:0008006" key="3">
    <source>
        <dbReference type="Google" id="ProtNLM"/>
    </source>
</evidence>
<evidence type="ECO:0000313" key="2">
    <source>
        <dbReference type="Proteomes" id="UP000000784"/>
    </source>
</evidence>
<name>A9BZ60_DELAS</name>
<dbReference type="AlphaFoldDB" id="A9BZ60"/>
<dbReference type="RefSeq" id="WP_012204441.1">
    <property type="nucleotide sequence ID" value="NC_010002.1"/>
</dbReference>
<dbReference type="EMBL" id="CP000884">
    <property type="protein sequence ID" value="ABX35160.1"/>
    <property type="molecule type" value="Genomic_DNA"/>
</dbReference>
<dbReference type="Gene3D" id="1.25.40.10">
    <property type="entry name" value="Tetratricopeptide repeat domain"/>
    <property type="match status" value="1"/>
</dbReference>
<keyword evidence="2" id="KW-1185">Reference proteome</keyword>
<protein>
    <recommendedName>
        <fullName evidence="3">Sel1 repeat family protein</fullName>
    </recommendedName>
</protein>
<dbReference type="HOGENOM" id="CLU_2154238_0_0_4"/>
<dbReference type="Proteomes" id="UP000000784">
    <property type="component" value="Chromosome"/>
</dbReference>
<dbReference type="GeneID" id="43131518"/>
<dbReference type="eggNOG" id="COG0790">
    <property type="taxonomic scope" value="Bacteria"/>
</dbReference>
<sequence>MTNIANSDQSSGSIYHLNPNEILNLKKKAEIDSKASYRLYEYYTLSEYNEEESMTWLEKAALLGHELAQFNYVKHFYDNGNKKKANSLAKKWKDNAEINKLFLEKNPSNKK</sequence>
<organism evidence="1 2">
    <name type="scientific">Delftia acidovorans (strain DSM 14801 / SPH-1)</name>
    <dbReference type="NCBI Taxonomy" id="398578"/>
    <lineage>
        <taxon>Bacteria</taxon>
        <taxon>Pseudomonadati</taxon>
        <taxon>Pseudomonadota</taxon>
        <taxon>Betaproteobacteria</taxon>
        <taxon>Burkholderiales</taxon>
        <taxon>Comamonadaceae</taxon>
        <taxon>Delftia</taxon>
    </lineage>
</organism>
<proteinExistence type="predicted"/>
<reference evidence="1 2" key="1">
    <citation type="journal article" date="2004" name="Appl. Environ. Microbiol.">
        <title>Mineralization of individual congeners of linear alkylbenzenesulfonate by defined pairs of heterotrophic bacteria.</title>
        <authorList>
            <person name="Schleheck D."/>
            <person name="Knepper T.P."/>
            <person name="Fischer K."/>
            <person name="Cook A.M."/>
        </authorList>
    </citation>
    <scope>NUCLEOTIDE SEQUENCE [LARGE SCALE GENOMIC DNA]</scope>
    <source>
        <strain evidence="2">DSM 14801 / SPH-1</strain>
    </source>
</reference>
<gene>
    <name evidence="1" type="ordered locus">Daci_2522</name>
</gene>
<reference evidence="2" key="2">
    <citation type="submission" date="2007-11" db="EMBL/GenBank/DDBJ databases">
        <title>Complete sequence of Delftia acidovorans DSM 14801 / SPH-1.</title>
        <authorList>
            <person name="Copeland A."/>
            <person name="Lucas S."/>
            <person name="Lapidus A."/>
            <person name="Barry K."/>
            <person name="Glavina del Rio T."/>
            <person name="Dalin E."/>
            <person name="Tice H."/>
            <person name="Pitluck S."/>
            <person name="Lowry S."/>
            <person name="Clum A."/>
            <person name="Schmutz J."/>
            <person name="Larimer F."/>
            <person name="Land M."/>
            <person name="Hauser L."/>
            <person name="Kyrpides N."/>
            <person name="Kim E."/>
            <person name="Schleheck D."/>
            <person name="Richardson P."/>
        </authorList>
    </citation>
    <scope>NUCLEOTIDE SEQUENCE [LARGE SCALE GENOMIC DNA]</scope>
    <source>
        <strain evidence="2">DSM 14801 / SPH-1</strain>
    </source>
</reference>
<dbReference type="SUPFAM" id="SSF81901">
    <property type="entry name" value="HCP-like"/>
    <property type="match status" value="1"/>
</dbReference>
<dbReference type="InterPro" id="IPR011990">
    <property type="entry name" value="TPR-like_helical_dom_sf"/>
</dbReference>
<dbReference type="KEGG" id="dac:Daci_2522"/>